<dbReference type="InterPro" id="IPR036397">
    <property type="entry name" value="RNaseH_sf"/>
</dbReference>
<dbReference type="AlphaFoldDB" id="A0A7J9GLS4"/>
<dbReference type="GO" id="GO:0003676">
    <property type="term" value="F:nucleic acid binding"/>
    <property type="evidence" value="ECO:0007669"/>
    <property type="project" value="InterPro"/>
</dbReference>
<sequence>ERAKTLSHDSRIYNLVNDPIIPATPVYKIWEKPPRGGFKEETSTEWAESYAFEESLKKSWSLNISKIDFETDNTSLVNKMKKHERDTTIMGPRINEIQKVMDNFHSATICWVIVAVTG</sequence>
<dbReference type="Proteomes" id="UP000593560">
    <property type="component" value="Unassembled WGS sequence"/>
</dbReference>
<dbReference type="Pfam" id="PF13456">
    <property type="entry name" value="RVT_3"/>
    <property type="match status" value="1"/>
</dbReference>
<keyword evidence="3" id="KW-1185">Reference proteome</keyword>
<name>A0A7J9GLS4_9ROSI</name>
<organism evidence="2 3">
    <name type="scientific">Gossypium harknessii</name>
    <dbReference type="NCBI Taxonomy" id="34285"/>
    <lineage>
        <taxon>Eukaryota</taxon>
        <taxon>Viridiplantae</taxon>
        <taxon>Streptophyta</taxon>
        <taxon>Embryophyta</taxon>
        <taxon>Tracheophyta</taxon>
        <taxon>Spermatophyta</taxon>
        <taxon>Magnoliopsida</taxon>
        <taxon>eudicotyledons</taxon>
        <taxon>Gunneridae</taxon>
        <taxon>Pentapetalae</taxon>
        <taxon>rosids</taxon>
        <taxon>malvids</taxon>
        <taxon>Malvales</taxon>
        <taxon>Malvaceae</taxon>
        <taxon>Malvoideae</taxon>
        <taxon>Gossypium</taxon>
    </lineage>
</organism>
<protein>
    <recommendedName>
        <fullName evidence="1">RNase H type-1 domain-containing protein</fullName>
    </recommendedName>
</protein>
<evidence type="ECO:0000313" key="3">
    <source>
        <dbReference type="Proteomes" id="UP000593560"/>
    </source>
</evidence>
<dbReference type="GO" id="GO:0004523">
    <property type="term" value="F:RNA-DNA hybrid ribonuclease activity"/>
    <property type="evidence" value="ECO:0007669"/>
    <property type="project" value="InterPro"/>
</dbReference>
<gene>
    <name evidence="2" type="ORF">Gohar_008910</name>
</gene>
<dbReference type="Gene3D" id="3.30.420.10">
    <property type="entry name" value="Ribonuclease H-like superfamily/Ribonuclease H"/>
    <property type="match status" value="1"/>
</dbReference>
<evidence type="ECO:0000259" key="1">
    <source>
        <dbReference type="Pfam" id="PF13456"/>
    </source>
</evidence>
<proteinExistence type="predicted"/>
<dbReference type="InterPro" id="IPR002156">
    <property type="entry name" value="RNaseH_domain"/>
</dbReference>
<dbReference type="OrthoDB" id="947756at2759"/>
<reference evidence="2 3" key="1">
    <citation type="journal article" date="2019" name="Genome Biol. Evol.">
        <title>Insights into the evolution of the New World diploid cottons (Gossypium, subgenus Houzingenia) based on genome sequencing.</title>
        <authorList>
            <person name="Grover C.E."/>
            <person name="Arick M.A. 2nd"/>
            <person name="Thrash A."/>
            <person name="Conover J.L."/>
            <person name="Sanders W.S."/>
            <person name="Peterson D.G."/>
            <person name="Frelichowski J.E."/>
            <person name="Scheffler J.A."/>
            <person name="Scheffler B.E."/>
            <person name="Wendel J.F."/>
        </authorList>
    </citation>
    <scope>NUCLEOTIDE SEQUENCE [LARGE SCALE GENOMIC DNA]</scope>
    <source>
        <strain evidence="2">0</strain>
        <tissue evidence="2">Leaf</tissue>
    </source>
</reference>
<comment type="caution">
    <text evidence="2">The sequence shown here is derived from an EMBL/GenBank/DDBJ whole genome shotgun (WGS) entry which is preliminary data.</text>
</comment>
<evidence type="ECO:0000313" key="2">
    <source>
        <dbReference type="EMBL" id="MBA0798308.1"/>
    </source>
</evidence>
<accession>A0A7J9GLS4</accession>
<feature type="non-terminal residue" evidence="2">
    <location>
        <position position="118"/>
    </location>
</feature>
<feature type="domain" description="RNase H type-1" evidence="1">
    <location>
        <begin position="39"/>
        <end position="112"/>
    </location>
</feature>
<dbReference type="EMBL" id="JABFAD010000005">
    <property type="protein sequence ID" value="MBA0798308.1"/>
    <property type="molecule type" value="Genomic_DNA"/>
</dbReference>